<proteinExistence type="predicted"/>
<evidence type="ECO:0000313" key="3">
    <source>
        <dbReference type="EMBL" id="TYO99480.1"/>
    </source>
</evidence>
<dbReference type="RefSeq" id="WP_148894629.1">
    <property type="nucleotide sequence ID" value="NZ_VNIB01000002.1"/>
</dbReference>
<dbReference type="InterPro" id="IPR050237">
    <property type="entry name" value="ATP-dep_AMP-bd_enzyme"/>
</dbReference>
<dbReference type="InterPro" id="IPR025110">
    <property type="entry name" value="AMP-bd_C"/>
</dbReference>
<organism evidence="3 4">
    <name type="scientific">Geothermobacter ehrlichii</name>
    <dbReference type="NCBI Taxonomy" id="213224"/>
    <lineage>
        <taxon>Bacteria</taxon>
        <taxon>Pseudomonadati</taxon>
        <taxon>Thermodesulfobacteriota</taxon>
        <taxon>Desulfuromonadia</taxon>
        <taxon>Desulfuromonadales</taxon>
        <taxon>Geothermobacteraceae</taxon>
        <taxon>Geothermobacter</taxon>
    </lineage>
</organism>
<dbReference type="Pfam" id="PF00501">
    <property type="entry name" value="AMP-binding"/>
    <property type="match status" value="1"/>
</dbReference>
<evidence type="ECO:0000259" key="2">
    <source>
        <dbReference type="Pfam" id="PF13193"/>
    </source>
</evidence>
<dbReference type="GO" id="GO:0016877">
    <property type="term" value="F:ligase activity, forming carbon-sulfur bonds"/>
    <property type="evidence" value="ECO:0007669"/>
    <property type="project" value="UniProtKB-ARBA"/>
</dbReference>
<sequence>MPDLTIPRAESAYSYPLLIKNLLDAPVVSNPDQEIVYRDRMRYSYRTFRERVCRLANALEKLRVKPGDTVAVMDYDSHRYLECFYAVPMLGAVLHTVNVKLSPEQILYTIDHAEDDILLVHADFLPLLAQIRGRIDTVRAMVLLQDEPVSPPEGLEFAGEYEALLAEADRHYEFRDFDENIRATTFYTTGTTGLPKGVYFSQRQLVLHTLGTMAALASAPSQGRFHTGDVYMPITPMFHVHAWGVPYIATSLGVKQVYPGRYAPDVLLDLIEKEGVTFSHCVPTILHMLLNHPDIEKRDLSRWKVLIGGSALPKALCARALELGIDLYSGYGMSETCPVLTLAQVPEAELGSDNELEIRCKTGRPLPLVDLRIVDEQMRDVPADGESVGEIVVRAPWLTQGYLKDQRNSEQLWRGGYLHTGDVACRDAKGYVKITDRIKDVIKIGGEWISSLELEDLLIQHPAVAEVAVIGDPDPKWGERPLALVVPQGELDEKALVTHLKGFIDRGLMSKQALLLKVKLVEQIDKTSVGKINKRLLREKHAGRV</sequence>
<keyword evidence="4" id="KW-1185">Reference proteome</keyword>
<name>A0A5D3WPT2_9BACT</name>
<feature type="domain" description="AMP-dependent synthetase/ligase" evidence="1">
    <location>
        <begin position="29"/>
        <end position="403"/>
    </location>
</feature>
<dbReference type="Pfam" id="PF13193">
    <property type="entry name" value="AMP-binding_C"/>
    <property type="match status" value="1"/>
</dbReference>
<dbReference type="AlphaFoldDB" id="A0A5D3WPT2"/>
<dbReference type="PANTHER" id="PTHR43767">
    <property type="entry name" value="LONG-CHAIN-FATTY-ACID--COA LIGASE"/>
    <property type="match status" value="1"/>
</dbReference>
<dbReference type="Gene3D" id="3.40.50.12780">
    <property type="entry name" value="N-terminal domain of ligase-like"/>
    <property type="match status" value="1"/>
</dbReference>
<dbReference type="InterPro" id="IPR000873">
    <property type="entry name" value="AMP-dep_synth/lig_dom"/>
</dbReference>
<dbReference type="OrthoDB" id="9799237at2"/>
<evidence type="ECO:0000313" key="4">
    <source>
        <dbReference type="Proteomes" id="UP000324159"/>
    </source>
</evidence>
<dbReference type="Gene3D" id="3.30.300.30">
    <property type="match status" value="1"/>
</dbReference>
<feature type="domain" description="AMP-binding enzyme C-terminal" evidence="2">
    <location>
        <begin position="453"/>
        <end position="531"/>
    </location>
</feature>
<accession>A0A5D3WPT2</accession>
<reference evidence="3 4" key="1">
    <citation type="submission" date="2019-07" db="EMBL/GenBank/DDBJ databases">
        <title>Genomic Encyclopedia of Type Strains, Phase IV (KMG-IV): sequencing the most valuable type-strain genomes for metagenomic binning, comparative biology and taxonomic classification.</title>
        <authorList>
            <person name="Goeker M."/>
        </authorList>
    </citation>
    <scope>NUCLEOTIDE SEQUENCE [LARGE SCALE GENOMIC DNA]</scope>
    <source>
        <strain evidence="3 4">SS015</strain>
    </source>
</reference>
<dbReference type="PANTHER" id="PTHR43767:SF11">
    <property type="entry name" value="MEDIUM-CHAIN-FATTY-ACID--COA LIGASE"/>
    <property type="match status" value="1"/>
</dbReference>
<comment type="caution">
    <text evidence="3">The sequence shown here is derived from an EMBL/GenBank/DDBJ whole genome shotgun (WGS) entry which is preliminary data.</text>
</comment>
<gene>
    <name evidence="3" type="ORF">EDC39_1022</name>
</gene>
<dbReference type="EMBL" id="VNIB01000002">
    <property type="protein sequence ID" value="TYO99480.1"/>
    <property type="molecule type" value="Genomic_DNA"/>
</dbReference>
<evidence type="ECO:0000259" key="1">
    <source>
        <dbReference type="Pfam" id="PF00501"/>
    </source>
</evidence>
<protein>
    <submittedName>
        <fullName evidence="3">Fatty-acyl-CoA synthase</fullName>
    </submittedName>
</protein>
<dbReference type="SUPFAM" id="SSF56801">
    <property type="entry name" value="Acetyl-CoA synthetase-like"/>
    <property type="match status" value="1"/>
</dbReference>
<dbReference type="InterPro" id="IPR045851">
    <property type="entry name" value="AMP-bd_C_sf"/>
</dbReference>
<dbReference type="NCBIfam" id="NF004837">
    <property type="entry name" value="PRK06187.1"/>
    <property type="match status" value="1"/>
</dbReference>
<dbReference type="Proteomes" id="UP000324159">
    <property type="component" value="Unassembled WGS sequence"/>
</dbReference>
<dbReference type="InterPro" id="IPR042099">
    <property type="entry name" value="ANL_N_sf"/>
</dbReference>
<dbReference type="CDD" id="cd12119">
    <property type="entry name" value="ttLC_FACS_AlkK_like"/>
    <property type="match status" value="1"/>
</dbReference>